<gene>
    <name evidence="1" type="ORF">GCM10023224_37710</name>
</gene>
<evidence type="ECO:0000313" key="1">
    <source>
        <dbReference type="EMBL" id="GAA4949980.1"/>
    </source>
</evidence>
<keyword evidence="2" id="KW-1185">Reference proteome</keyword>
<accession>A0ABP9GPN6</accession>
<dbReference type="EMBL" id="BAABIK010000023">
    <property type="protein sequence ID" value="GAA4949980.1"/>
    <property type="molecule type" value="Genomic_DNA"/>
</dbReference>
<reference evidence="2" key="1">
    <citation type="journal article" date="2019" name="Int. J. Syst. Evol. Microbiol.">
        <title>The Global Catalogue of Microorganisms (GCM) 10K type strain sequencing project: providing services to taxonomists for standard genome sequencing and annotation.</title>
        <authorList>
            <consortium name="The Broad Institute Genomics Platform"/>
            <consortium name="The Broad Institute Genome Sequencing Center for Infectious Disease"/>
            <person name="Wu L."/>
            <person name="Ma J."/>
        </authorList>
    </citation>
    <scope>NUCLEOTIDE SEQUENCE [LARGE SCALE GENOMIC DNA]</scope>
    <source>
        <strain evidence="2">JCM 18123</strain>
    </source>
</reference>
<sequence>MVVDVLRGMSREGCAVVIATHDDRVRDGCDTVFDVHTCAGV</sequence>
<organism evidence="1 2">
    <name type="scientific">Streptomonospora halophila</name>
    <dbReference type="NCBI Taxonomy" id="427369"/>
    <lineage>
        <taxon>Bacteria</taxon>
        <taxon>Bacillati</taxon>
        <taxon>Actinomycetota</taxon>
        <taxon>Actinomycetes</taxon>
        <taxon>Streptosporangiales</taxon>
        <taxon>Nocardiopsidaceae</taxon>
        <taxon>Streptomonospora</taxon>
    </lineage>
</organism>
<protein>
    <submittedName>
        <fullName evidence="1">Uncharacterized protein</fullName>
    </submittedName>
</protein>
<name>A0ABP9GPN6_9ACTN</name>
<evidence type="ECO:0000313" key="2">
    <source>
        <dbReference type="Proteomes" id="UP001499993"/>
    </source>
</evidence>
<dbReference type="Proteomes" id="UP001499993">
    <property type="component" value="Unassembled WGS sequence"/>
</dbReference>
<comment type="caution">
    <text evidence="1">The sequence shown here is derived from an EMBL/GenBank/DDBJ whole genome shotgun (WGS) entry which is preliminary data.</text>
</comment>
<proteinExistence type="predicted"/>